<evidence type="ECO:0000313" key="9">
    <source>
        <dbReference type="Proteomes" id="UP000012960"/>
    </source>
</evidence>
<dbReference type="InParanoid" id="A0A804J171"/>
<evidence type="ECO:0000256" key="5">
    <source>
        <dbReference type="PROSITE-ProRule" id="PRU00277"/>
    </source>
</evidence>
<dbReference type="AlphaFoldDB" id="A0A804J171"/>
<dbReference type="Proteomes" id="UP000012960">
    <property type="component" value="Unplaced"/>
</dbReference>
<dbReference type="EMBL" id="HG996470">
    <property type="protein sequence ID" value="CAG1837587.1"/>
    <property type="molecule type" value="Genomic_DNA"/>
</dbReference>
<dbReference type="EnsemblPlants" id="Ma05_t05290.1">
    <property type="protein sequence ID" value="Ma05_p05290.1"/>
    <property type="gene ID" value="Ma05_g05290"/>
</dbReference>
<sequence length="114" mass="12599">MGVEKQLLKAGHGPKPVRGQSVTVHCTGFGKDGDLSKKFWSTKDPGQQPFTFKVGLGSVIKGWDEGVMDMQVGEVARLQNDARSQVGDLIHHFISCPFKFRCVIFYNCPPVNMC</sequence>
<feature type="domain" description="PPIase FKBP-type" evidence="6">
    <location>
        <begin position="19"/>
        <end position="78"/>
    </location>
</feature>
<dbReference type="PANTHER" id="PTHR10516:SF443">
    <property type="entry name" value="FK506-BINDING PROTEIN 59-RELATED"/>
    <property type="match status" value="1"/>
</dbReference>
<dbReference type="InterPro" id="IPR001179">
    <property type="entry name" value="PPIase_FKBP_dom"/>
</dbReference>
<dbReference type="PROSITE" id="PS50059">
    <property type="entry name" value="FKBP_PPIASE"/>
    <property type="match status" value="1"/>
</dbReference>
<evidence type="ECO:0000256" key="4">
    <source>
        <dbReference type="ARBA" id="ARBA00023235"/>
    </source>
</evidence>
<reference evidence="8" key="2">
    <citation type="submission" date="2021-05" db="UniProtKB">
        <authorList>
            <consortium name="EnsemblPlants"/>
        </authorList>
    </citation>
    <scope>IDENTIFICATION</scope>
    <source>
        <strain evidence="8">subsp. malaccensis</strain>
    </source>
</reference>
<gene>
    <name evidence="7" type="ORF">GSMUA_257640.1</name>
</gene>
<dbReference type="SUPFAM" id="SSF54534">
    <property type="entry name" value="FKBP-like"/>
    <property type="match status" value="1"/>
</dbReference>
<keyword evidence="3 5" id="KW-0697">Rotamase</keyword>
<evidence type="ECO:0000259" key="6">
    <source>
        <dbReference type="PROSITE" id="PS50059"/>
    </source>
</evidence>
<protein>
    <recommendedName>
        <fullName evidence="2 5">peptidylprolyl isomerase</fullName>
        <ecNumber evidence="2 5">5.2.1.8</ecNumber>
    </recommendedName>
</protein>
<dbReference type="PANTHER" id="PTHR10516">
    <property type="entry name" value="PEPTIDYL-PROLYL CIS-TRANS ISOMERASE"/>
    <property type="match status" value="1"/>
</dbReference>
<dbReference type="FunCoup" id="A0A804J171">
    <property type="interactions" value="1499"/>
</dbReference>
<dbReference type="EC" id="5.2.1.8" evidence="2 5"/>
<name>A0A804J171_MUSAM</name>
<accession>A0A804J171</accession>
<evidence type="ECO:0000256" key="1">
    <source>
        <dbReference type="ARBA" id="ARBA00000971"/>
    </source>
</evidence>
<dbReference type="KEGG" id="mus:103984021"/>
<dbReference type="Gramene" id="Ma05_t05290.1">
    <property type="protein sequence ID" value="Ma05_p05290.1"/>
    <property type="gene ID" value="Ma05_g05290"/>
</dbReference>
<reference evidence="7" key="1">
    <citation type="submission" date="2021-03" db="EMBL/GenBank/DDBJ databases">
        <authorList>
            <consortium name="Genoscope - CEA"/>
            <person name="William W."/>
        </authorList>
    </citation>
    <scope>NUCLEOTIDE SEQUENCE</scope>
    <source>
        <strain evidence="7">Doubled-haploid Pahang</strain>
    </source>
</reference>
<dbReference type="Gene3D" id="3.10.50.40">
    <property type="match status" value="1"/>
</dbReference>
<evidence type="ECO:0000313" key="8">
    <source>
        <dbReference type="EnsemblPlants" id="Ma05_p05290.1"/>
    </source>
</evidence>
<dbReference type="Pfam" id="PF00254">
    <property type="entry name" value="FKBP_C"/>
    <property type="match status" value="1"/>
</dbReference>
<comment type="catalytic activity">
    <reaction evidence="1 5">
        <text>[protein]-peptidylproline (omega=180) = [protein]-peptidylproline (omega=0)</text>
        <dbReference type="Rhea" id="RHEA:16237"/>
        <dbReference type="Rhea" id="RHEA-COMP:10747"/>
        <dbReference type="Rhea" id="RHEA-COMP:10748"/>
        <dbReference type="ChEBI" id="CHEBI:83833"/>
        <dbReference type="ChEBI" id="CHEBI:83834"/>
        <dbReference type="EC" id="5.2.1.8"/>
    </reaction>
</comment>
<dbReference type="OrthoDB" id="1902587at2759"/>
<dbReference type="InterPro" id="IPR046357">
    <property type="entry name" value="PPIase_dom_sf"/>
</dbReference>
<keyword evidence="4 5" id="KW-0413">Isomerase</keyword>
<keyword evidence="9" id="KW-1185">Reference proteome</keyword>
<organism evidence="8 9">
    <name type="scientific">Musa acuminata subsp. malaccensis</name>
    <name type="common">Wild banana</name>
    <name type="synonym">Musa malaccensis</name>
    <dbReference type="NCBI Taxonomy" id="214687"/>
    <lineage>
        <taxon>Eukaryota</taxon>
        <taxon>Viridiplantae</taxon>
        <taxon>Streptophyta</taxon>
        <taxon>Embryophyta</taxon>
        <taxon>Tracheophyta</taxon>
        <taxon>Spermatophyta</taxon>
        <taxon>Magnoliopsida</taxon>
        <taxon>Liliopsida</taxon>
        <taxon>Zingiberales</taxon>
        <taxon>Musaceae</taxon>
        <taxon>Musa</taxon>
    </lineage>
</organism>
<evidence type="ECO:0000256" key="3">
    <source>
        <dbReference type="ARBA" id="ARBA00023110"/>
    </source>
</evidence>
<proteinExistence type="predicted"/>
<dbReference type="InterPro" id="IPR050689">
    <property type="entry name" value="FKBP-type_PPIase"/>
</dbReference>
<dbReference type="GO" id="GO:0003755">
    <property type="term" value="F:peptidyl-prolyl cis-trans isomerase activity"/>
    <property type="evidence" value="ECO:0000318"/>
    <property type="project" value="GO_Central"/>
</dbReference>
<evidence type="ECO:0000313" key="7">
    <source>
        <dbReference type="EMBL" id="CAG1837587.1"/>
    </source>
</evidence>
<evidence type="ECO:0000256" key="2">
    <source>
        <dbReference type="ARBA" id="ARBA00013194"/>
    </source>
</evidence>